<dbReference type="STRING" id="479434.Sthe_0474"/>
<proteinExistence type="inferred from homology"/>
<reference evidence="8 9" key="2">
    <citation type="journal article" date="2010" name="Stand. Genomic Sci.">
        <title>Complete genome sequence of Desulfohalobium retbaense type strain (HR(100)).</title>
        <authorList>
            <person name="Spring S."/>
            <person name="Nolan M."/>
            <person name="Lapidus A."/>
            <person name="Glavina Del Rio T."/>
            <person name="Copeland A."/>
            <person name="Tice H."/>
            <person name="Cheng J.F."/>
            <person name="Lucas S."/>
            <person name="Land M."/>
            <person name="Chen F."/>
            <person name="Bruce D."/>
            <person name="Goodwin L."/>
            <person name="Pitluck S."/>
            <person name="Ivanova N."/>
            <person name="Mavromatis K."/>
            <person name="Mikhailova N."/>
            <person name="Pati A."/>
            <person name="Chen A."/>
            <person name="Palaniappan K."/>
            <person name="Hauser L."/>
            <person name="Chang Y.J."/>
            <person name="Jeffries C.D."/>
            <person name="Munk C."/>
            <person name="Kiss H."/>
            <person name="Chain P."/>
            <person name="Han C."/>
            <person name="Brettin T."/>
            <person name="Detter J.C."/>
            <person name="Schuler E."/>
            <person name="Goker M."/>
            <person name="Rohde M."/>
            <person name="Bristow J."/>
            <person name="Eisen J.A."/>
            <person name="Markowitz V."/>
            <person name="Hugenholtz P."/>
            <person name="Kyrpides N.C."/>
            <person name="Klenk H.P."/>
        </authorList>
    </citation>
    <scope>NUCLEOTIDE SEQUENCE [LARGE SCALE GENOMIC DNA]</scope>
    <source>
        <strain evidence="9">ATCC 49802 / DSM 20745 / S 6022</strain>
    </source>
</reference>
<comment type="similarity">
    <text evidence="3 6">Belongs to the MoaB/Mog family.</text>
</comment>
<dbReference type="InterPro" id="IPR036425">
    <property type="entry name" value="MoaB/Mog-like_dom_sf"/>
</dbReference>
<protein>
    <recommendedName>
        <fullName evidence="4 6">Molybdenum cofactor biosynthesis protein B</fullName>
    </recommendedName>
</protein>
<dbReference type="InterPro" id="IPR001453">
    <property type="entry name" value="MoaB/Mog_dom"/>
</dbReference>
<reference evidence="9" key="1">
    <citation type="submission" date="2009-11" db="EMBL/GenBank/DDBJ databases">
        <title>The complete chromosome 1 of Sphaerobacter thermophilus DSM 20745.</title>
        <authorList>
            <person name="Lucas S."/>
            <person name="Copeland A."/>
            <person name="Lapidus A."/>
            <person name="Glavina del Rio T."/>
            <person name="Dalin E."/>
            <person name="Tice H."/>
            <person name="Bruce D."/>
            <person name="Goodwin L."/>
            <person name="Pitluck S."/>
            <person name="Kyrpides N."/>
            <person name="Mavromatis K."/>
            <person name="Ivanova N."/>
            <person name="Mikhailova N."/>
            <person name="LaButti K.M."/>
            <person name="Clum A."/>
            <person name="Sun H.I."/>
            <person name="Brettin T."/>
            <person name="Detter J.C."/>
            <person name="Han C."/>
            <person name="Larimer F."/>
            <person name="Land M."/>
            <person name="Hauser L."/>
            <person name="Markowitz V."/>
            <person name="Cheng J.F."/>
            <person name="Hugenholtz P."/>
            <person name="Woyke T."/>
            <person name="Wu D."/>
            <person name="Steenblock K."/>
            <person name="Schneider S."/>
            <person name="Pukall R."/>
            <person name="Goeker M."/>
            <person name="Klenk H.P."/>
            <person name="Eisen J.A."/>
        </authorList>
    </citation>
    <scope>NUCLEOTIDE SEQUENCE [LARGE SCALE GENOMIC DNA]</scope>
    <source>
        <strain evidence="9">ATCC 49802 / DSM 20745 / S 6022</strain>
    </source>
</reference>
<sequence>MSASTQEHRAQAPESVTCAVITVSDTRTPETDRSGALIRERLTEAGHQVVAYRIVPDEPDQVGALIDELAGTCDAIILNGGTGIARRDTTYDAVAARLEKRLDGFGELFRMLSYAEIGAAAMLSRAVAGVYRDTLLFLTPGSSNAVALAMDKLIIPEIAHMVYEIRK</sequence>
<accession>D1C7S9</accession>
<dbReference type="HOGENOM" id="CLU_077358_2_3_0"/>
<dbReference type="SUPFAM" id="SSF53218">
    <property type="entry name" value="Molybdenum cofactor biosynthesis proteins"/>
    <property type="match status" value="1"/>
</dbReference>
<evidence type="ECO:0000256" key="3">
    <source>
        <dbReference type="ARBA" id="ARBA00006112"/>
    </source>
</evidence>
<evidence type="ECO:0000313" key="8">
    <source>
        <dbReference type="EMBL" id="ACZ37912.1"/>
    </source>
</evidence>
<keyword evidence="9" id="KW-1185">Reference proteome</keyword>
<dbReference type="GO" id="GO:0006777">
    <property type="term" value="P:Mo-molybdopterin cofactor biosynthetic process"/>
    <property type="evidence" value="ECO:0007669"/>
    <property type="project" value="UniProtKB-UniRule"/>
</dbReference>
<dbReference type="FunCoup" id="D1C7S9">
    <property type="interactions" value="344"/>
</dbReference>
<evidence type="ECO:0000256" key="6">
    <source>
        <dbReference type="PIRNR" id="PIRNR006443"/>
    </source>
</evidence>
<evidence type="ECO:0000259" key="7">
    <source>
        <dbReference type="SMART" id="SM00852"/>
    </source>
</evidence>
<dbReference type="Proteomes" id="UP000002027">
    <property type="component" value="Chromosome 1"/>
</dbReference>
<dbReference type="OrthoDB" id="9784492at2"/>
<name>D1C7S9_SPHTD</name>
<gene>
    <name evidence="8" type="ordered locus">Sthe_0474</name>
</gene>
<evidence type="ECO:0000256" key="4">
    <source>
        <dbReference type="ARBA" id="ARBA00015262"/>
    </source>
</evidence>
<dbReference type="KEGG" id="sti:Sthe_0474"/>
<dbReference type="eggNOG" id="COG0521">
    <property type="taxonomic scope" value="Bacteria"/>
</dbReference>
<dbReference type="PANTHER" id="PTHR43232">
    <property type="entry name" value="MOLYBDENUM COFACTOR BIOSYNTHESIS PROTEIN B"/>
    <property type="match status" value="1"/>
</dbReference>
<dbReference type="EMBL" id="CP001823">
    <property type="protein sequence ID" value="ACZ37912.1"/>
    <property type="molecule type" value="Genomic_DNA"/>
</dbReference>
<dbReference type="RefSeq" id="WP_012870959.1">
    <property type="nucleotide sequence ID" value="NC_013523.1"/>
</dbReference>
<dbReference type="Gene3D" id="3.40.980.10">
    <property type="entry name" value="MoaB/Mog-like domain"/>
    <property type="match status" value="1"/>
</dbReference>
<dbReference type="AlphaFoldDB" id="D1C7S9"/>
<dbReference type="Pfam" id="PF00994">
    <property type="entry name" value="MoCF_biosynth"/>
    <property type="match status" value="1"/>
</dbReference>
<keyword evidence="5 6" id="KW-0501">Molybdenum cofactor biosynthesis</keyword>
<evidence type="ECO:0000256" key="5">
    <source>
        <dbReference type="ARBA" id="ARBA00023150"/>
    </source>
</evidence>
<dbReference type="SMART" id="SM00852">
    <property type="entry name" value="MoCF_biosynth"/>
    <property type="match status" value="1"/>
</dbReference>
<dbReference type="NCBIfam" id="TIGR00177">
    <property type="entry name" value="molyb_syn"/>
    <property type="match status" value="1"/>
</dbReference>
<feature type="domain" description="MoaB/Mog" evidence="7">
    <location>
        <begin position="19"/>
        <end position="161"/>
    </location>
</feature>
<evidence type="ECO:0000313" key="9">
    <source>
        <dbReference type="Proteomes" id="UP000002027"/>
    </source>
</evidence>
<evidence type="ECO:0000256" key="1">
    <source>
        <dbReference type="ARBA" id="ARBA00003487"/>
    </source>
</evidence>
<organism evidence="8 9">
    <name type="scientific">Sphaerobacter thermophilus (strain ATCC 49802 / DSM 20745 / KCCM 41009 / NCIMB 13125 / S 6022)</name>
    <dbReference type="NCBI Taxonomy" id="479434"/>
    <lineage>
        <taxon>Bacteria</taxon>
        <taxon>Pseudomonadati</taxon>
        <taxon>Thermomicrobiota</taxon>
        <taxon>Thermomicrobia</taxon>
        <taxon>Sphaerobacterales</taxon>
        <taxon>Sphaerobacterineae</taxon>
        <taxon>Sphaerobacteraceae</taxon>
        <taxon>Sphaerobacter</taxon>
    </lineage>
</organism>
<dbReference type="InterPro" id="IPR008284">
    <property type="entry name" value="MoCF_biosynth_CS"/>
</dbReference>
<dbReference type="PANTHER" id="PTHR43232:SF2">
    <property type="entry name" value="MOLYBDENUM COFACTOR BIOSYNTHESIS PROTEIN B"/>
    <property type="match status" value="1"/>
</dbReference>
<dbReference type="PROSITE" id="PS01078">
    <property type="entry name" value="MOCF_BIOSYNTHESIS_1"/>
    <property type="match status" value="1"/>
</dbReference>
<dbReference type="UniPathway" id="UPA00344"/>
<dbReference type="PIRSF" id="PIRSF006443">
    <property type="entry name" value="MoaB"/>
    <property type="match status" value="1"/>
</dbReference>
<evidence type="ECO:0000256" key="2">
    <source>
        <dbReference type="ARBA" id="ARBA00005046"/>
    </source>
</evidence>
<comment type="function">
    <text evidence="1 6">May be involved in the biosynthesis of molybdopterin.</text>
</comment>
<dbReference type="InParanoid" id="D1C7S9"/>
<dbReference type="CDD" id="cd00886">
    <property type="entry name" value="MogA_MoaB"/>
    <property type="match status" value="1"/>
</dbReference>
<dbReference type="FunFam" id="3.40.980.10:FF:000006">
    <property type="entry name" value="Molybdenum cofactor biosynthesis protein B"/>
    <property type="match status" value="1"/>
</dbReference>
<dbReference type="GO" id="GO:0005829">
    <property type="term" value="C:cytosol"/>
    <property type="evidence" value="ECO:0007669"/>
    <property type="project" value="TreeGrafter"/>
</dbReference>
<dbReference type="InterPro" id="IPR012245">
    <property type="entry name" value="MoaB"/>
</dbReference>
<comment type="pathway">
    <text evidence="2 6">Cofactor biosynthesis; molybdopterin biosynthesis.</text>
</comment>